<reference evidence="8 9" key="1">
    <citation type="journal article" date="2019" name="Nat. Commun.">
        <title>The antimicrobial potential of Streptomyces from insect microbiomes.</title>
        <authorList>
            <person name="Chevrette M.G."/>
            <person name="Carlson C.M."/>
            <person name="Ortega H.E."/>
            <person name="Thomas C."/>
            <person name="Ananiev G.E."/>
            <person name="Barns K.J."/>
            <person name="Book A.J."/>
            <person name="Cagnazzo J."/>
            <person name="Carlos C."/>
            <person name="Flanigan W."/>
            <person name="Grubbs K.J."/>
            <person name="Horn H.A."/>
            <person name="Hoffmann F.M."/>
            <person name="Klassen J.L."/>
            <person name="Knack J.J."/>
            <person name="Lewin G.R."/>
            <person name="McDonald B.R."/>
            <person name="Muller L."/>
            <person name="Melo W.G.P."/>
            <person name="Pinto-Tomas A.A."/>
            <person name="Schmitz A."/>
            <person name="Wendt-Pienkowski E."/>
            <person name="Wildman S."/>
            <person name="Zhao M."/>
            <person name="Zhang F."/>
            <person name="Bugni T.S."/>
            <person name="Andes D.R."/>
            <person name="Pupo M.T."/>
            <person name="Currie C.R."/>
        </authorList>
    </citation>
    <scope>NUCLEOTIDE SEQUENCE [LARGE SCALE GENOMIC DNA]</scope>
    <source>
        <strain evidence="8 9">SID5840</strain>
    </source>
</reference>
<dbReference type="EMBL" id="WWHY01000001">
    <property type="protein sequence ID" value="MYR35085.1"/>
    <property type="molecule type" value="Genomic_DNA"/>
</dbReference>
<evidence type="ECO:0000256" key="2">
    <source>
        <dbReference type="ARBA" id="ARBA00022679"/>
    </source>
</evidence>
<proteinExistence type="predicted"/>
<dbReference type="GO" id="GO:0032259">
    <property type="term" value="P:methylation"/>
    <property type="evidence" value="ECO:0007669"/>
    <property type="project" value="UniProtKB-KW"/>
</dbReference>
<dbReference type="InterPro" id="IPR036388">
    <property type="entry name" value="WH-like_DNA-bd_sf"/>
</dbReference>
<feature type="region of interest" description="Disordered" evidence="5">
    <location>
        <begin position="1"/>
        <end position="20"/>
    </location>
</feature>
<dbReference type="CDD" id="cd02440">
    <property type="entry name" value="AdoMet_MTases"/>
    <property type="match status" value="1"/>
</dbReference>
<evidence type="ECO:0000256" key="5">
    <source>
        <dbReference type="SAM" id="MobiDB-lite"/>
    </source>
</evidence>
<dbReference type="PROSITE" id="PS51683">
    <property type="entry name" value="SAM_OMT_II"/>
    <property type="match status" value="1"/>
</dbReference>
<dbReference type="InterPro" id="IPR036390">
    <property type="entry name" value="WH_DNA-bd_sf"/>
</dbReference>
<evidence type="ECO:0000313" key="9">
    <source>
        <dbReference type="Proteomes" id="UP000467124"/>
    </source>
</evidence>
<feature type="compositionally biased region" description="Low complexity" evidence="5">
    <location>
        <begin position="8"/>
        <end position="20"/>
    </location>
</feature>
<sequence length="354" mass="38051">MKDFTERSSTPVSSPLSPTPVNDSALRLFELITTSWVSAAVGAAAELGIADAMSETPTPVDQIAKRVGADTDALDRLLRACADLDLVAETSTGVFTLTELGAALRTDSPHSMRGYARWLNSPAERSTMGHLAEAVRTGGPVFEAVHGVPAWTYMRAHPESAALFDQGMTDISSQITRSLAEEYDFGDSRLLIDIGGGKGRLISLILQNHPHLHGVLYDRPEVVDDVDPALTTGALAERCHVEGGDFLTSVPTGGDTYLLASVIHNWNDEDSTRILTHCRHAMAPQGRVLLAEVLMPEEPAAARTAKFMDLSMLVHCDGRQRTRAEFTALLDRSGLRLNRIVPCSGVSVVEAVAA</sequence>
<evidence type="ECO:0000256" key="1">
    <source>
        <dbReference type="ARBA" id="ARBA00022603"/>
    </source>
</evidence>
<dbReference type="AlphaFoldDB" id="A0A7K2IZ85"/>
<evidence type="ECO:0000259" key="7">
    <source>
        <dbReference type="Pfam" id="PF08100"/>
    </source>
</evidence>
<dbReference type="SUPFAM" id="SSF46785">
    <property type="entry name" value="Winged helix' DNA-binding domain"/>
    <property type="match status" value="1"/>
</dbReference>
<dbReference type="GO" id="GO:0008171">
    <property type="term" value="F:O-methyltransferase activity"/>
    <property type="evidence" value="ECO:0007669"/>
    <property type="project" value="InterPro"/>
</dbReference>
<feature type="active site" description="Proton acceptor" evidence="4">
    <location>
        <position position="264"/>
    </location>
</feature>
<organism evidence="8 9">
    <name type="scientific">Nocardiopsis alba</name>
    <dbReference type="NCBI Taxonomy" id="53437"/>
    <lineage>
        <taxon>Bacteria</taxon>
        <taxon>Bacillati</taxon>
        <taxon>Actinomycetota</taxon>
        <taxon>Actinomycetes</taxon>
        <taxon>Streptosporangiales</taxon>
        <taxon>Nocardiopsidaceae</taxon>
        <taxon>Nocardiopsis</taxon>
    </lineage>
</organism>
<dbReference type="Pfam" id="PF00891">
    <property type="entry name" value="Methyltransf_2"/>
    <property type="match status" value="1"/>
</dbReference>
<dbReference type="InterPro" id="IPR012967">
    <property type="entry name" value="COMT_dimerisation"/>
</dbReference>
<dbReference type="InterPro" id="IPR029063">
    <property type="entry name" value="SAM-dependent_MTases_sf"/>
</dbReference>
<dbReference type="SUPFAM" id="SSF53335">
    <property type="entry name" value="S-adenosyl-L-methionine-dependent methyltransferases"/>
    <property type="match status" value="1"/>
</dbReference>
<evidence type="ECO:0000256" key="4">
    <source>
        <dbReference type="PIRSR" id="PIRSR005739-1"/>
    </source>
</evidence>
<comment type="caution">
    <text evidence="8">The sequence shown here is derived from an EMBL/GenBank/DDBJ whole genome shotgun (WGS) entry which is preliminary data.</text>
</comment>
<dbReference type="PANTHER" id="PTHR43712">
    <property type="entry name" value="PUTATIVE (AFU_ORTHOLOGUE AFUA_4G14580)-RELATED"/>
    <property type="match status" value="1"/>
</dbReference>
<dbReference type="GO" id="GO:0046983">
    <property type="term" value="F:protein dimerization activity"/>
    <property type="evidence" value="ECO:0007669"/>
    <property type="project" value="InterPro"/>
</dbReference>
<dbReference type="Gene3D" id="1.10.10.10">
    <property type="entry name" value="Winged helix-like DNA-binding domain superfamily/Winged helix DNA-binding domain"/>
    <property type="match status" value="1"/>
</dbReference>
<evidence type="ECO:0000313" key="8">
    <source>
        <dbReference type="EMBL" id="MYR35085.1"/>
    </source>
</evidence>
<dbReference type="PANTHER" id="PTHR43712:SF2">
    <property type="entry name" value="O-METHYLTRANSFERASE CICE"/>
    <property type="match status" value="1"/>
</dbReference>
<feature type="domain" description="O-methyltransferase C-terminal" evidence="6">
    <location>
        <begin position="130"/>
        <end position="335"/>
    </location>
</feature>
<dbReference type="Gene3D" id="3.40.50.150">
    <property type="entry name" value="Vaccinia Virus protein VP39"/>
    <property type="match status" value="1"/>
</dbReference>
<keyword evidence="3" id="KW-0949">S-adenosyl-L-methionine</keyword>
<dbReference type="Gene3D" id="1.10.287.1350">
    <property type="match status" value="1"/>
</dbReference>
<name>A0A7K2IZ85_9ACTN</name>
<dbReference type="Pfam" id="PF08100">
    <property type="entry name" value="Dimerisation"/>
    <property type="match status" value="1"/>
</dbReference>
<keyword evidence="1 8" id="KW-0489">Methyltransferase</keyword>
<dbReference type="Proteomes" id="UP000467124">
    <property type="component" value="Unassembled WGS sequence"/>
</dbReference>
<dbReference type="InterPro" id="IPR001077">
    <property type="entry name" value="COMT_C"/>
</dbReference>
<protein>
    <submittedName>
        <fullName evidence="8">Methyltransferase</fullName>
    </submittedName>
</protein>
<accession>A0A7K2IZ85</accession>
<evidence type="ECO:0000256" key="3">
    <source>
        <dbReference type="ARBA" id="ARBA00022691"/>
    </source>
</evidence>
<dbReference type="InterPro" id="IPR016461">
    <property type="entry name" value="COMT-like"/>
</dbReference>
<dbReference type="PIRSF" id="PIRSF005739">
    <property type="entry name" value="O-mtase"/>
    <property type="match status" value="1"/>
</dbReference>
<gene>
    <name evidence="8" type="ORF">GTW20_23190</name>
</gene>
<evidence type="ECO:0000259" key="6">
    <source>
        <dbReference type="Pfam" id="PF00891"/>
    </source>
</evidence>
<keyword evidence="2 8" id="KW-0808">Transferase</keyword>
<feature type="domain" description="O-methyltransferase dimerisation" evidence="7">
    <location>
        <begin position="30"/>
        <end position="104"/>
    </location>
</feature>
<dbReference type="RefSeq" id="WP_161111888.1">
    <property type="nucleotide sequence ID" value="NZ_JBHYPC010000005.1"/>
</dbReference>